<keyword evidence="2" id="KW-0676">Redox-active center</keyword>
<accession>A0A1Q8R0T1</accession>
<proteinExistence type="inferred from homology"/>
<dbReference type="Pfam" id="PF00085">
    <property type="entry name" value="Thioredoxin"/>
    <property type="match status" value="1"/>
</dbReference>
<keyword evidence="3" id="KW-0812">Transmembrane</keyword>
<dbReference type="PROSITE" id="PS51352">
    <property type="entry name" value="THIOREDOXIN_2"/>
    <property type="match status" value="1"/>
</dbReference>
<keyword evidence="6" id="KW-1185">Reference proteome</keyword>
<dbReference type="GO" id="GO:0005829">
    <property type="term" value="C:cytosol"/>
    <property type="evidence" value="ECO:0007669"/>
    <property type="project" value="TreeGrafter"/>
</dbReference>
<organism evidence="5 6">
    <name type="scientific">Desulfosporosinus metallidurans</name>
    <dbReference type="NCBI Taxonomy" id="1888891"/>
    <lineage>
        <taxon>Bacteria</taxon>
        <taxon>Bacillati</taxon>
        <taxon>Bacillota</taxon>
        <taxon>Clostridia</taxon>
        <taxon>Eubacteriales</taxon>
        <taxon>Desulfitobacteriaceae</taxon>
        <taxon>Desulfosporosinus</taxon>
    </lineage>
</organism>
<evidence type="ECO:0000256" key="2">
    <source>
        <dbReference type="ARBA" id="ARBA00023284"/>
    </source>
</evidence>
<dbReference type="GO" id="GO:0015035">
    <property type="term" value="F:protein-disulfide reductase activity"/>
    <property type="evidence" value="ECO:0007669"/>
    <property type="project" value="TreeGrafter"/>
</dbReference>
<dbReference type="CDD" id="cd02947">
    <property type="entry name" value="TRX_family"/>
    <property type="match status" value="1"/>
</dbReference>
<dbReference type="Proteomes" id="UP000186102">
    <property type="component" value="Unassembled WGS sequence"/>
</dbReference>
<dbReference type="STRING" id="1888891.DSOL_1111"/>
<comment type="similarity">
    <text evidence="1">Belongs to the thioredoxin family.</text>
</comment>
<dbReference type="InterPro" id="IPR036249">
    <property type="entry name" value="Thioredoxin-like_sf"/>
</dbReference>
<gene>
    <name evidence="5" type="ORF">DSOL_1111</name>
</gene>
<evidence type="ECO:0000256" key="3">
    <source>
        <dbReference type="SAM" id="Phobius"/>
    </source>
</evidence>
<feature type="transmembrane region" description="Helical" evidence="3">
    <location>
        <begin position="12"/>
        <end position="30"/>
    </location>
</feature>
<sequence length="174" mass="19450">MQKNEKKLRSVPKIIIPILIITVIVGIFILKGSQEKPMAANTGDFDLEATAIDLKQLKSYGLPIVIDFGADSCVPCKEMAPVLKKLNQEMQGKAIVKFVDVWKNKTAADDFPVQVIPTQFYFDKEGNPFVPKDADAMQMMLYSTKDTNKHVYTAHQGGMTEEQLRAVLKEMGVE</sequence>
<evidence type="ECO:0000259" key="4">
    <source>
        <dbReference type="PROSITE" id="PS51352"/>
    </source>
</evidence>
<keyword evidence="3" id="KW-0472">Membrane</keyword>
<feature type="domain" description="Thioredoxin" evidence="4">
    <location>
        <begin position="36"/>
        <end position="173"/>
    </location>
</feature>
<dbReference type="RefSeq" id="WP_075363860.1">
    <property type="nucleotide sequence ID" value="NZ_MLBF01000005.1"/>
</dbReference>
<reference evidence="5 6" key="1">
    <citation type="submission" date="2016-09" db="EMBL/GenBank/DDBJ databases">
        <title>Complete genome of Desulfosporosinus sp. OL.</title>
        <authorList>
            <person name="Mardanov A."/>
            <person name="Beletsky A."/>
            <person name="Panova A."/>
            <person name="Karnachuk O."/>
            <person name="Ravin N."/>
        </authorList>
    </citation>
    <scope>NUCLEOTIDE SEQUENCE [LARGE SCALE GENOMIC DNA]</scope>
    <source>
        <strain evidence="5 6">OL</strain>
    </source>
</reference>
<dbReference type="Gene3D" id="3.40.30.10">
    <property type="entry name" value="Glutaredoxin"/>
    <property type="match status" value="1"/>
</dbReference>
<dbReference type="PANTHER" id="PTHR45663">
    <property type="entry name" value="GEO12009P1"/>
    <property type="match status" value="1"/>
</dbReference>
<comment type="caution">
    <text evidence="5">The sequence shown here is derived from an EMBL/GenBank/DDBJ whole genome shotgun (WGS) entry which is preliminary data.</text>
</comment>
<name>A0A1Q8R0T1_9FIRM</name>
<dbReference type="SUPFAM" id="SSF52833">
    <property type="entry name" value="Thioredoxin-like"/>
    <property type="match status" value="1"/>
</dbReference>
<dbReference type="InterPro" id="IPR013766">
    <property type="entry name" value="Thioredoxin_domain"/>
</dbReference>
<dbReference type="OrthoDB" id="9790390at2"/>
<evidence type="ECO:0000256" key="1">
    <source>
        <dbReference type="ARBA" id="ARBA00008987"/>
    </source>
</evidence>
<protein>
    <submittedName>
        <fullName evidence="5">Thioredoxin</fullName>
    </submittedName>
</protein>
<evidence type="ECO:0000313" key="6">
    <source>
        <dbReference type="Proteomes" id="UP000186102"/>
    </source>
</evidence>
<keyword evidence="3" id="KW-1133">Transmembrane helix</keyword>
<dbReference type="EMBL" id="MLBF01000005">
    <property type="protein sequence ID" value="OLN33000.1"/>
    <property type="molecule type" value="Genomic_DNA"/>
</dbReference>
<dbReference type="GO" id="GO:0045454">
    <property type="term" value="P:cell redox homeostasis"/>
    <property type="evidence" value="ECO:0007669"/>
    <property type="project" value="TreeGrafter"/>
</dbReference>
<dbReference type="AlphaFoldDB" id="A0A1Q8R0T1"/>
<evidence type="ECO:0000313" key="5">
    <source>
        <dbReference type="EMBL" id="OLN33000.1"/>
    </source>
</evidence>
<dbReference type="PANTHER" id="PTHR45663:SF11">
    <property type="entry name" value="GEO12009P1"/>
    <property type="match status" value="1"/>
</dbReference>